<dbReference type="Proteomes" id="UP000595662">
    <property type="component" value="Chromosome 1"/>
</dbReference>
<dbReference type="GeneID" id="90952575"/>
<dbReference type="RefSeq" id="XP_065956088.1">
    <property type="nucleotide sequence ID" value="XM_066100688.1"/>
</dbReference>
<organism evidence="1 2">
    <name type="scientific">Penicillium digitatum</name>
    <name type="common">Green mold</name>
    <dbReference type="NCBI Taxonomy" id="36651"/>
    <lineage>
        <taxon>Eukaryota</taxon>
        <taxon>Fungi</taxon>
        <taxon>Dikarya</taxon>
        <taxon>Ascomycota</taxon>
        <taxon>Pezizomycotina</taxon>
        <taxon>Eurotiomycetes</taxon>
        <taxon>Eurotiomycetidae</taxon>
        <taxon>Eurotiales</taxon>
        <taxon>Aspergillaceae</taxon>
        <taxon>Penicillium</taxon>
    </lineage>
</organism>
<dbReference type="EMBL" id="CP060774">
    <property type="protein sequence ID" value="QQK41358.1"/>
    <property type="molecule type" value="Genomic_DNA"/>
</dbReference>
<gene>
    <name evidence="1" type="ORF">Pdw03_4212</name>
</gene>
<proteinExistence type="predicted"/>
<evidence type="ECO:0000313" key="2">
    <source>
        <dbReference type="Proteomes" id="UP000595662"/>
    </source>
</evidence>
<evidence type="ECO:0000313" key="1">
    <source>
        <dbReference type="EMBL" id="QQK41358.1"/>
    </source>
</evidence>
<reference evidence="1 2" key="1">
    <citation type="submission" date="2020-08" db="EMBL/GenBank/DDBJ databases">
        <title>The completed genome sequence of the pathogenic ascomycete fungus Penicillium digitatum.</title>
        <authorList>
            <person name="Wang M."/>
        </authorList>
    </citation>
    <scope>NUCLEOTIDE SEQUENCE [LARGE SCALE GENOMIC DNA]</scope>
    <source>
        <strain evidence="1 2">PdW03</strain>
    </source>
</reference>
<name>A0A7T6XHP7_PENDI</name>
<dbReference type="AlphaFoldDB" id="A0A7T6XHP7"/>
<accession>A0A7T6XHP7</accession>
<protein>
    <submittedName>
        <fullName evidence="1">Uncharacterized protein</fullName>
    </submittedName>
</protein>
<sequence>MAKHYKNPYCSQLSSKKTGEMADKSKETSCSRSQELIEIMRCKAPSLNSLVRSLKRNRSLSVSCVRLLYFLLDFEVGKWGRFTGDCNNVGVYPPHGVDGQPGCVSVFEDGHLEDAGEGDGKAAETRYFGAIVP</sequence>